<comment type="similarity">
    <text evidence="1">Belongs to the RelE toxin family.</text>
</comment>
<proteinExistence type="inferred from homology"/>
<dbReference type="Gene3D" id="3.30.2310.20">
    <property type="entry name" value="RelE-like"/>
    <property type="match status" value="1"/>
</dbReference>
<dbReference type="Pfam" id="PF05016">
    <property type="entry name" value="ParE_toxin"/>
    <property type="match status" value="1"/>
</dbReference>
<comment type="caution">
    <text evidence="3">The sequence shown here is derived from an EMBL/GenBank/DDBJ whole genome shotgun (WGS) entry which is preliminary data.</text>
</comment>
<accession>A0ABW0FW18</accession>
<dbReference type="InterPro" id="IPR051803">
    <property type="entry name" value="TA_system_RelE-like_toxin"/>
</dbReference>
<reference evidence="4" key="1">
    <citation type="journal article" date="2019" name="Int. J. Syst. Evol. Microbiol.">
        <title>The Global Catalogue of Microorganisms (GCM) 10K type strain sequencing project: providing services to taxonomists for standard genome sequencing and annotation.</title>
        <authorList>
            <consortium name="The Broad Institute Genomics Platform"/>
            <consortium name="The Broad Institute Genome Sequencing Center for Infectious Disease"/>
            <person name="Wu L."/>
            <person name="Ma J."/>
        </authorList>
    </citation>
    <scope>NUCLEOTIDE SEQUENCE [LARGE SCALE GENOMIC DNA]</scope>
    <source>
        <strain evidence="4">JCM 12125</strain>
    </source>
</reference>
<gene>
    <name evidence="3" type="ORF">ACFPIE_13540</name>
</gene>
<dbReference type="EMBL" id="JBHSLF010000025">
    <property type="protein sequence ID" value="MFC5344942.1"/>
    <property type="molecule type" value="Genomic_DNA"/>
</dbReference>
<name>A0ABW0FW18_9CAUL</name>
<dbReference type="PANTHER" id="PTHR33755">
    <property type="entry name" value="TOXIN PARE1-RELATED"/>
    <property type="match status" value="1"/>
</dbReference>
<organism evidence="3 4">
    <name type="scientific">Brevundimonas staleyi</name>
    <dbReference type="NCBI Taxonomy" id="74326"/>
    <lineage>
        <taxon>Bacteria</taxon>
        <taxon>Pseudomonadati</taxon>
        <taxon>Pseudomonadota</taxon>
        <taxon>Alphaproteobacteria</taxon>
        <taxon>Caulobacterales</taxon>
        <taxon>Caulobacteraceae</taxon>
        <taxon>Brevundimonas</taxon>
    </lineage>
</organism>
<dbReference type="PANTHER" id="PTHR33755:SF6">
    <property type="entry name" value="PLASMID STABILIZATION SYSTEM PROTEIN"/>
    <property type="match status" value="1"/>
</dbReference>
<sequence length="97" mass="11477">MKVELSAEALTDIQGIADFIARDSRRAAFDYVERIEQRCRALRRMPQRFPIAFRLDPPVRQRTLGRHYIFYSVQPDHVLIERVLEASRDISAAMFRR</sequence>
<dbReference type="InterPro" id="IPR007712">
    <property type="entry name" value="RelE/ParE_toxin"/>
</dbReference>
<evidence type="ECO:0000256" key="2">
    <source>
        <dbReference type="ARBA" id="ARBA00022649"/>
    </source>
</evidence>
<protein>
    <submittedName>
        <fullName evidence="3">Type II toxin-antitoxin system RelE/ParE family toxin</fullName>
    </submittedName>
</protein>
<dbReference type="Proteomes" id="UP001596152">
    <property type="component" value="Unassembled WGS sequence"/>
</dbReference>
<dbReference type="InterPro" id="IPR035093">
    <property type="entry name" value="RelE/ParE_toxin_dom_sf"/>
</dbReference>
<keyword evidence="4" id="KW-1185">Reference proteome</keyword>
<evidence type="ECO:0000313" key="3">
    <source>
        <dbReference type="EMBL" id="MFC5344942.1"/>
    </source>
</evidence>
<evidence type="ECO:0000256" key="1">
    <source>
        <dbReference type="ARBA" id="ARBA00006226"/>
    </source>
</evidence>
<keyword evidence="2" id="KW-1277">Toxin-antitoxin system</keyword>
<evidence type="ECO:0000313" key="4">
    <source>
        <dbReference type="Proteomes" id="UP001596152"/>
    </source>
</evidence>
<dbReference type="RefSeq" id="WP_374038027.1">
    <property type="nucleotide sequence ID" value="NZ_CP169082.1"/>
</dbReference>